<evidence type="ECO:0000256" key="2">
    <source>
        <dbReference type="SAM" id="Phobius"/>
    </source>
</evidence>
<organism evidence="4 5">
    <name type="scientific">Paenibacillus sediminis</name>
    <dbReference type="NCBI Taxonomy" id="664909"/>
    <lineage>
        <taxon>Bacteria</taxon>
        <taxon>Bacillati</taxon>
        <taxon>Bacillota</taxon>
        <taxon>Bacilli</taxon>
        <taxon>Bacillales</taxon>
        <taxon>Paenibacillaceae</taxon>
        <taxon>Paenibacillus</taxon>
    </lineage>
</organism>
<feature type="domain" description="Bacterial sugar transferase" evidence="3">
    <location>
        <begin position="42"/>
        <end position="230"/>
    </location>
</feature>
<keyword evidence="2" id="KW-0812">Transmembrane</keyword>
<keyword evidence="5" id="KW-1185">Reference proteome</keyword>
<comment type="similarity">
    <text evidence="1">Belongs to the bacterial sugar transferase family.</text>
</comment>
<reference evidence="4 5" key="1">
    <citation type="submission" date="2021-03" db="EMBL/GenBank/DDBJ databases">
        <title>Genomic Encyclopedia of Type Strains, Phase IV (KMG-IV): sequencing the most valuable type-strain genomes for metagenomic binning, comparative biology and taxonomic classification.</title>
        <authorList>
            <person name="Goeker M."/>
        </authorList>
    </citation>
    <scope>NUCLEOTIDE SEQUENCE [LARGE SCALE GENOMIC DNA]</scope>
    <source>
        <strain evidence="4 5">DSM 23491</strain>
    </source>
</reference>
<dbReference type="Proteomes" id="UP001519273">
    <property type="component" value="Unassembled WGS sequence"/>
</dbReference>
<dbReference type="PANTHER" id="PTHR30576">
    <property type="entry name" value="COLANIC BIOSYNTHESIS UDP-GLUCOSE LIPID CARRIER TRANSFERASE"/>
    <property type="match status" value="1"/>
</dbReference>
<dbReference type="RefSeq" id="WP_209849704.1">
    <property type="nucleotide sequence ID" value="NZ_CBCRVE010000005.1"/>
</dbReference>
<protein>
    <submittedName>
        <fullName evidence="4">Lipopolysaccharide/colanic/teichoic acid biosynthesis glycosyltransferase</fullName>
    </submittedName>
</protein>
<name>A0ABS4H4C2_9BACL</name>
<keyword evidence="2" id="KW-1133">Transmembrane helix</keyword>
<feature type="transmembrane region" description="Helical" evidence="2">
    <location>
        <begin position="44"/>
        <end position="68"/>
    </location>
</feature>
<comment type="caution">
    <text evidence="4">The sequence shown here is derived from an EMBL/GenBank/DDBJ whole genome shotgun (WGS) entry which is preliminary data.</text>
</comment>
<dbReference type="Pfam" id="PF02397">
    <property type="entry name" value="Bac_transf"/>
    <property type="match status" value="1"/>
</dbReference>
<proteinExistence type="inferred from homology"/>
<dbReference type="InterPro" id="IPR003362">
    <property type="entry name" value="Bact_transf"/>
</dbReference>
<sequence>MSLSTQREEGDILLESNPYYSRLISSTQVRTARSKKNYLILKRIVDFTGALLGLILLFPLFILVALLIKVEDFNGPIIFHQIRIGKNGTPFKMYKFRSMVHNAEELLEQLLDQNEISGAMFKMKVDPRVTRVGRIIRKTSIDELPQLWNVLKGEMSIVGPRPPLPREVEQYSTYHKLRLSVKPGCTGLWQVSGRNQLSFEDMVELDLKYIDGRNIKIDIQIMMKTVSVMLGAKDAY</sequence>
<dbReference type="PANTHER" id="PTHR30576:SF10">
    <property type="entry name" value="SLL5057 PROTEIN"/>
    <property type="match status" value="1"/>
</dbReference>
<keyword evidence="2" id="KW-0472">Membrane</keyword>
<evidence type="ECO:0000259" key="3">
    <source>
        <dbReference type="Pfam" id="PF02397"/>
    </source>
</evidence>
<evidence type="ECO:0000313" key="4">
    <source>
        <dbReference type="EMBL" id="MBP1937373.1"/>
    </source>
</evidence>
<evidence type="ECO:0000256" key="1">
    <source>
        <dbReference type="ARBA" id="ARBA00006464"/>
    </source>
</evidence>
<accession>A0ABS4H4C2</accession>
<gene>
    <name evidence="4" type="ORF">J2Z20_002268</name>
</gene>
<dbReference type="EMBL" id="JAGGKP010000005">
    <property type="protein sequence ID" value="MBP1937373.1"/>
    <property type="molecule type" value="Genomic_DNA"/>
</dbReference>
<evidence type="ECO:0000313" key="5">
    <source>
        <dbReference type="Proteomes" id="UP001519273"/>
    </source>
</evidence>